<comment type="caution">
    <text evidence="1">The sequence shown here is derived from an EMBL/GenBank/DDBJ whole genome shotgun (WGS) entry which is preliminary data.</text>
</comment>
<sequence>MTADKSSSSLPRIPKLGKKENIRPGWLPSVVHVGKKMSEVSAPRAQSVKDCLEVKDFQSYLVLDVWECNMEALQKASVSLAASS</sequence>
<accession>A0AAN8LR55</accession>
<protein>
    <submittedName>
        <fullName evidence="1">Uncharacterized protein</fullName>
    </submittedName>
</protein>
<evidence type="ECO:0000313" key="2">
    <source>
        <dbReference type="Proteomes" id="UP001356427"/>
    </source>
</evidence>
<name>A0AAN8LR55_9TELE</name>
<dbReference type="EMBL" id="JAGTTL010000012">
    <property type="protein sequence ID" value="KAK6314879.1"/>
    <property type="molecule type" value="Genomic_DNA"/>
</dbReference>
<organism evidence="1 2">
    <name type="scientific">Coregonus suidteri</name>
    <dbReference type="NCBI Taxonomy" id="861788"/>
    <lineage>
        <taxon>Eukaryota</taxon>
        <taxon>Metazoa</taxon>
        <taxon>Chordata</taxon>
        <taxon>Craniata</taxon>
        <taxon>Vertebrata</taxon>
        <taxon>Euteleostomi</taxon>
        <taxon>Actinopterygii</taxon>
        <taxon>Neopterygii</taxon>
        <taxon>Teleostei</taxon>
        <taxon>Protacanthopterygii</taxon>
        <taxon>Salmoniformes</taxon>
        <taxon>Salmonidae</taxon>
        <taxon>Coregoninae</taxon>
        <taxon>Coregonus</taxon>
    </lineage>
</organism>
<proteinExistence type="predicted"/>
<dbReference type="Proteomes" id="UP001356427">
    <property type="component" value="Unassembled WGS sequence"/>
</dbReference>
<reference evidence="1 2" key="1">
    <citation type="submission" date="2021-04" db="EMBL/GenBank/DDBJ databases">
        <authorList>
            <person name="De Guttry C."/>
            <person name="Zahm M."/>
            <person name="Klopp C."/>
            <person name="Cabau C."/>
            <person name="Louis A."/>
            <person name="Berthelot C."/>
            <person name="Parey E."/>
            <person name="Roest Crollius H."/>
            <person name="Montfort J."/>
            <person name="Robinson-Rechavi M."/>
            <person name="Bucao C."/>
            <person name="Bouchez O."/>
            <person name="Gislard M."/>
            <person name="Lluch J."/>
            <person name="Milhes M."/>
            <person name="Lampietro C."/>
            <person name="Lopez Roques C."/>
            <person name="Donnadieu C."/>
            <person name="Braasch I."/>
            <person name="Desvignes T."/>
            <person name="Postlethwait J."/>
            <person name="Bobe J."/>
            <person name="Wedekind C."/>
            <person name="Guiguen Y."/>
        </authorList>
    </citation>
    <scope>NUCLEOTIDE SEQUENCE [LARGE SCALE GENOMIC DNA]</scope>
    <source>
        <strain evidence="1">Cs_M1</strain>
        <tissue evidence="1">Blood</tissue>
    </source>
</reference>
<evidence type="ECO:0000313" key="1">
    <source>
        <dbReference type="EMBL" id="KAK6314879.1"/>
    </source>
</evidence>
<keyword evidence="2" id="KW-1185">Reference proteome</keyword>
<dbReference type="AlphaFoldDB" id="A0AAN8LR55"/>
<gene>
    <name evidence="1" type="ORF">J4Q44_G00144080</name>
</gene>